<evidence type="ECO:0000313" key="1">
    <source>
        <dbReference type="EMBL" id="MBC5583484.1"/>
    </source>
</evidence>
<dbReference type="InterPro" id="IPR015421">
    <property type="entry name" value="PyrdxlP-dep_Trfase_major"/>
</dbReference>
<proteinExistence type="predicted"/>
<evidence type="ECO:0000313" key="2">
    <source>
        <dbReference type="Proteomes" id="UP000622448"/>
    </source>
</evidence>
<dbReference type="EMBL" id="JACOOA010000001">
    <property type="protein sequence ID" value="MBC5583484.1"/>
    <property type="molecule type" value="Genomic_DNA"/>
</dbReference>
<accession>A0ABR7BPG9</accession>
<reference evidence="1 2" key="1">
    <citation type="submission" date="2020-08" db="EMBL/GenBank/DDBJ databases">
        <title>Genome public.</title>
        <authorList>
            <person name="Liu C."/>
            <person name="Sun Q."/>
        </authorList>
    </citation>
    <scope>NUCLEOTIDE SEQUENCE [LARGE SCALE GENOMIC DNA]</scope>
    <source>
        <strain evidence="1 2">NSJ-70</strain>
    </source>
</reference>
<evidence type="ECO:0008006" key="3">
    <source>
        <dbReference type="Google" id="ProtNLM"/>
    </source>
</evidence>
<dbReference type="RefSeq" id="WP_186938097.1">
    <property type="nucleotide sequence ID" value="NZ_JACOOA010000001.1"/>
</dbReference>
<organism evidence="1 2">
    <name type="scientific">Eggerthella hominis</name>
    <dbReference type="NCBI Taxonomy" id="2763043"/>
    <lineage>
        <taxon>Bacteria</taxon>
        <taxon>Bacillati</taxon>
        <taxon>Actinomycetota</taxon>
        <taxon>Coriobacteriia</taxon>
        <taxon>Eggerthellales</taxon>
        <taxon>Eggerthellaceae</taxon>
        <taxon>Eggerthella</taxon>
    </lineage>
</organism>
<dbReference type="Proteomes" id="UP000622448">
    <property type="component" value="Unassembled WGS sequence"/>
</dbReference>
<keyword evidence="2" id="KW-1185">Reference proteome</keyword>
<protein>
    <recommendedName>
        <fullName evidence="3">DegT/DnrJ/EryC1/StrS aminotransferase family protein</fullName>
    </recommendedName>
</protein>
<dbReference type="SUPFAM" id="SSF53383">
    <property type="entry name" value="PLP-dependent transferases"/>
    <property type="match status" value="1"/>
</dbReference>
<comment type="caution">
    <text evidence="1">The sequence shown here is derived from an EMBL/GenBank/DDBJ whole genome shotgun (WGS) entry which is preliminary data.</text>
</comment>
<dbReference type="Gene3D" id="3.40.640.10">
    <property type="entry name" value="Type I PLP-dependent aspartate aminotransferase-like (Major domain)"/>
    <property type="match status" value="1"/>
</dbReference>
<dbReference type="InterPro" id="IPR015424">
    <property type="entry name" value="PyrdxlP-dep_Trfase"/>
</dbReference>
<gene>
    <name evidence="1" type="ORF">H8S61_04655</name>
</gene>
<sequence>MTMICKTQNQRHSHLKRDYYYSAARNAMKDFIARVAVEKSSFSPTTVLLPSYIGVSPKEGSGIFDPIVELSDKGLIDFSFYRMTNDLRIDVTDVARIVRDLGERTFIFLQVNYFGFVDPSERIVYKIVKNAGGIVLEDNAHSFFTYHYRQNHYCDACFFSLHKQFPFEQGGMLRITNDALTNLSYSGSKDPSPEADPWIYDFRSISQTCRNNFLAVQELMDKNLDLWTPIRTLSSYDYTVPQTFPIALLSSDRFKVYLDMNELGFGATSLYHTLIEPLRDDPRFEESRRLAACVLNLPVHQDVDASLYPDLIDSLKRSCRTNGIA</sequence>
<name>A0ABR7BPG9_9ACTN</name>